<reference evidence="1" key="1">
    <citation type="submission" date="2023-10" db="EMBL/GenBank/DDBJ databases">
        <title>Genome assembly of Pristionchus species.</title>
        <authorList>
            <person name="Yoshida K."/>
            <person name="Sommer R.J."/>
        </authorList>
    </citation>
    <scope>NUCLEOTIDE SEQUENCE</scope>
    <source>
        <strain evidence="1">RS0144</strain>
    </source>
</reference>
<dbReference type="EMBL" id="BTSX01000003">
    <property type="protein sequence ID" value="GMS89715.1"/>
    <property type="molecule type" value="Genomic_DNA"/>
</dbReference>
<protein>
    <submittedName>
        <fullName evidence="1">Uncharacterized protein</fullName>
    </submittedName>
</protein>
<proteinExistence type="predicted"/>
<comment type="caution">
    <text evidence="1">The sequence shown here is derived from an EMBL/GenBank/DDBJ whole genome shotgun (WGS) entry which is preliminary data.</text>
</comment>
<keyword evidence="2" id="KW-1185">Reference proteome</keyword>
<dbReference type="AlphaFoldDB" id="A0AAV5TBG2"/>
<evidence type="ECO:0000313" key="1">
    <source>
        <dbReference type="EMBL" id="GMS89715.1"/>
    </source>
</evidence>
<gene>
    <name evidence="1" type="ORF">PENTCL1PPCAC_11890</name>
</gene>
<evidence type="ECO:0000313" key="2">
    <source>
        <dbReference type="Proteomes" id="UP001432027"/>
    </source>
</evidence>
<feature type="non-terminal residue" evidence="1">
    <location>
        <position position="1"/>
    </location>
</feature>
<sequence>HLTTIGRRKEFALDCDSEAMETVLSMLGNPKFVPDGDFAYFHMNDAQCAALMKKSYNAPEGFILRRIDEKDVDVVIETWNYCDL</sequence>
<accession>A0AAV5TBG2</accession>
<name>A0AAV5TBG2_9BILA</name>
<organism evidence="1 2">
    <name type="scientific">Pristionchus entomophagus</name>
    <dbReference type="NCBI Taxonomy" id="358040"/>
    <lineage>
        <taxon>Eukaryota</taxon>
        <taxon>Metazoa</taxon>
        <taxon>Ecdysozoa</taxon>
        <taxon>Nematoda</taxon>
        <taxon>Chromadorea</taxon>
        <taxon>Rhabditida</taxon>
        <taxon>Rhabditina</taxon>
        <taxon>Diplogasteromorpha</taxon>
        <taxon>Diplogasteroidea</taxon>
        <taxon>Neodiplogasteridae</taxon>
        <taxon>Pristionchus</taxon>
    </lineage>
</organism>
<dbReference type="Proteomes" id="UP001432027">
    <property type="component" value="Unassembled WGS sequence"/>
</dbReference>